<dbReference type="EMBL" id="GBXM01054095">
    <property type="protein sequence ID" value="JAH54482.1"/>
    <property type="molecule type" value="Transcribed_RNA"/>
</dbReference>
<evidence type="ECO:0000313" key="1">
    <source>
        <dbReference type="EMBL" id="JAH54482.1"/>
    </source>
</evidence>
<accession>A0A0E9TLZ3</accession>
<name>A0A0E9TLZ3_ANGAN</name>
<protein>
    <submittedName>
        <fullName evidence="1">Uncharacterized protein</fullName>
    </submittedName>
</protein>
<proteinExistence type="predicted"/>
<organism evidence="1">
    <name type="scientific">Anguilla anguilla</name>
    <name type="common">European freshwater eel</name>
    <name type="synonym">Muraena anguilla</name>
    <dbReference type="NCBI Taxonomy" id="7936"/>
    <lineage>
        <taxon>Eukaryota</taxon>
        <taxon>Metazoa</taxon>
        <taxon>Chordata</taxon>
        <taxon>Craniata</taxon>
        <taxon>Vertebrata</taxon>
        <taxon>Euteleostomi</taxon>
        <taxon>Actinopterygii</taxon>
        <taxon>Neopterygii</taxon>
        <taxon>Teleostei</taxon>
        <taxon>Anguilliformes</taxon>
        <taxon>Anguillidae</taxon>
        <taxon>Anguilla</taxon>
    </lineage>
</organism>
<sequence length="35" mass="3828">MFSSVRVVTACKDKFQSTFIRLPGMITSYTTTPGG</sequence>
<dbReference type="AlphaFoldDB" id="A0A0E9TLZ3"/>
<reference evidence="1" key="2">
    <citation type="journal article" date="2015" name="Fish Shellfish Immunol.">
        <title>Early steps in the European eel (Anguilla anguilla)-Vibrio vulnificus interaction in the gills: Role of the RtxA13 toxin.</title>
        <authorList>
            <person name="Callol A."/>
            <person name="Pajuelo D."/>
            <person name="Ebbesson L."/>
            <person name="Teles M."/>
            <person name="MacKenzie S."/>
            <person name="Amaro C."/>
        </authorList>
    </citation>
    <scope>NUCLEOTIDE SEQUENCE</scope>
</reference>
<reference evidence="1" key="1">
    <citation type="submission" date="2014-11" db="EMBL/GenBank/DDBJ databases">
        <authorList>
            <person name="Amaro Gonzalez C."/>
        </authorList>
    </citation>
    <scope>NUCLEOTIDE SEQUENCE</scope>
</reference>